<evidence type="ECO:0000313" key="2">
    <source>
        <dbReference type="Proteomes" id="UP000295382"/>
    </source>
</evidence>
<organism evidence="1 2">
    <name type="scientific">Paucimonas lemoignei</name>
    <name type="common">Pseudomonas lemoignei</name>
    <dbReference type="NCBI Taxonomy" id="29443"/>
    <lineage>
        <taxon>Bacteria</taxon>
        <taxon>Pseudomonadati</taxon>
        <taxon>Pseudomonadota</taxon>
        <taxon>Betaproteobacteria</taxon>
        <taxon>Burkholderiales</taxon>
        <taxon>Burkholderiaceae</taxon>
        <taxon>Paucimonas</taxon>
    </lineage>
</organism>
<dbReference type="OrthoDB" id="8779555at2"/>
<dbReference type="EMBL" id="SLZQ01000015">
    <property type="protein sequence ID" value="TCS33746.1"/>
    <property type="molecule type" value="Genomic_DNA"/>
</dbReference>
<name>A0A4R3HQ94_PAULE</name>
<keyword evidence="2" id="KW-1185">Reference proteome</keyword>
<sequence length="91" mass="10025">MPPCSACAALEGASVSTSPHANLLLYSETGINFWEKATGRADYYICHECGTVWERDLARSEPNAVWKHATRPLEGAEIVKDIARQQDHGQP</sequence>
<comment type="caution">
    <text evidence="1">The sequence shown here is derived from an EMBL/GenBank/DDBJ whole genome shotgun (WGS) entry which is preliminary data.</text>
</comment>
<gene>
    <name evidence="1" type="ORF">EDC30_11536</name>
</gene>
<dbReference type="AlphaFoldDB" id="A0A4R3HQ94"/>
<dbReference type="RefSeq" id="WP_132260083.1">
    <property type="nucleotide sequence ID" value="NZ_SLZQ01000015.1"/>
</dbReference>
<evidence type="ECO:0000313" key="1">
    <source>
        <dbReference type="EMBL" id="TCS33746.1"/>
    </source>
</evidence>
<dbReference type="Proteomes" id="UP000295382">
    <property type="component" value="Unassembled WGS sequence"/>
</dbReference>
<proteinExistence type="predicted"/>
<reference evidence="1 2" key="1">
    <citation type="submission" date="2019-03" db="EMBL/GenBank/DDBJ databases">
        <title>Genomic Encyclopedia of Type Strains, Phase IV (KMG-IV): sequencing the most valuable type-strain genomes for metagenomic binning, comparative biology and taxonomic classification.</title>
        <authorList>
            <person name="Goeker M."/>
        </authorList>
    </citation>
    <scope>NUCLEOTIDE SEQUENCE [LARGE SCALE GENOMIC DNA]</scope>
    <source>
        <strain evidence="1 2">DSM 7445</strain>
    </source>
</reference>
<protein>
    <submittedName>
        <fullName evidence="1">Uncharacterized protein</fullName>
    </submittedName>
</protein>
<accession>A0A4R3HQ94</accession>